<name>A0A392SCV9_9FABA</name>
<accession>A0A392SCV9</accession>
<sequence>MVRGREIRYDRDAINDYLGKPSDLPNTELCDFSRRLARGNWDVEEITQTLLREGCTLEYSASGNIPLSALRNDMTIFSQLLLLLVVHNILPSSHTSDA</sequence>
<evidence type="ECO:0000313" key="2">
    <source>
        <dbReference type="Proteomes" id="UP000265520"/>
    </source>
</evidence>
<organism evidence="1 2">
    <name type="scientific">Trifolium medium</name>
    <dbReference type="NCBI Taxonomy" id="97028"/>
    <lineage>
        <taxon>Eukaryota</taxon>
        <taxon>Viridiplantae</taxon>
        <taxon>Streptophyta</taxon>
        <taxon>Embryophyta</taxon>
        <taxon>Tracheophyta</taxon>
        <taxon>Spermatophyta</taxon>
        <taxon>Magnoliopsida</taxon>
        <taxon>eudicotyledons</taxon>
        <taxon>Gunneridae</taxon>
        <taxon>Pentapetalae</taxon>
        <taxon>rosids</taxon>
        <taxon>fabids</taxon>
        <taxon>Fabales</taxon>
        <taxon>Fabaceae</taxon>
        <taxon>Papilionoideae</taxon>
        <taxon>50 kb inversion clade</taxon>
        <taxon>NPAAA clade</taxon>
        <taxon>Hologalegina</taxon>
        <taxon>IRL clade</taxon>
        <taxon>Trifolieae</taxon>
        <taxon>Trifolium</taxon>
    </lineage>
</organism>
<dbReference type="EMBL" id="LXQA010347517">
    <property type="protein sequence ID" value="MCI45715.1"/>
    <property type="molecule type" value="Genomic_DNA"/>
</dbReference>
<evidence type="ECO:0000313" key="1">
    <source>
        <dbReference type="EMBL" id="MCI45715.1"/>
    </source>
</evidence>
<dbReference type="Proteomes" id="UP000265520">
    <property type="component" value="Unassembled WGS sequence"/>
</dbReference>
<feature type="non-terminal residue" evidence="1">
    <location>
        <position position="98"/>
    </location>
</feature>
<protein>
    <submittedName>
        <fullName evidence="1">Uncharacterized protein</fullName>
    </submittedName>
</protein>
<reference evidence="1 2" key="1">
    <citation type="journal article" date="2018" name="Front. Plant Sci.">
        <title>Red Clover (Trifolium pratense) and Zigzag Clover (T. medium) - A Picture of Genomic Similarities and Differences.</title>
        <authorList>
            <person name="Dluhosova J."/>
            <person name="Istvanek J."/>
            <person name="Nedelnik J."/>
            <person name="Repkova J."/>
        </authorList>
    </citation>
    <scope>NUCLEOTIDE SEQUENCE [LARGE SCALE GENOMIC DNA]</scope>
    <source>
        <strain evidence="2">cv. 10/8</strain>
        <tissue evidence="1">Leaf</tissue>
    </source>
</reference>
<dbReference type="AlphaFoldDB" id="A0A392SCV9"/>
<proteinExistence type="predicted"/>
<keyword evidence="2" id="KW-1185">Reference proteome</keyword>
<comment type="caution">
    <text evidence="1">The sequence shown here is derived from an EMBL/GenBank/DDBJ whole genome shotgun (WGS) entry which is preliminary data.</text>
</comment>